<feature type="transmembrane region" description="Helical" evidence="1">
    <location>
        <begin position="53"/>
        <end position="73"/>
    </location>
</feature>
<evidence type="ECO:0000313" key="2">
    <source>
        <dbReference type="EMBL" id="QIL45850.1"/>
    </source>
</evidence>
<dbReference type="EMBL" id="CP049886">
    <property type="protein sequence ID" value="QIL45850.1"/>
    <property type="molecule type" value="Genomic_DNA"/>
</dbReference>
<evidence type="ECO:0008006" key="4">
    <source>
        <dbReference type="Google" id="ProtNLM"/>
    </source>
</evidence>
<dbReference type="KEGG" id="vah:G7081_01465"/>
<keyword evidence="3" id="KW-1185">Reference proteome</keyword>
<organism evidence="2 3">
    <name type="scientific">Vagococcus coleopterorum</name>
    <dbReference type="NCBI Taxonomy" id="2714946"/>
    <lineage>
        <taxon>Bacteria</taxon>
        <taxon>Bacillati</taxon>
        <taxon>Bacillota</taxon>
        <taxon>Bacilli</taxon>
        <taxon>Lactobacillales</taxon>
        <taxon>Enterococcaceae</taxon>
        <taxon>Vagococcus</taxon>
    </lineage>
</organism>
<evidence type="ECO:0000313" key="3">
    <source>
        <dbReference type="Proteomes" id="UP000500890"/>
    </source>
</evidence>
<feature type="transmembrane region" description="Helical" evidence="1">
    <location>
        <begin position="6"/>
        <end position="24"/>
    </location>
</feature>
<gene>
    <name evidence="2" type="ORF">G7081_01465</name>
</gene>
<sequence length="76" mass="8547">MFKYILLGIMIGFCILFLIWGRKLRQGKWLRTMAGNNDNELAKDEAVRQGKSVGILLYVMALYILCVGLAPLLGSK</sequence>
<accession>A0A6G8ALJ7</accession>
<name>A0A6G8ALJ7_9ENTE</name>
<protein>
    <recommendedName>
        <fullName evidence="4">DUF3784 domain-containing protein</fullName>
    </recommendedName>
</protein>
<reference evidence="2 3" key="1">
    <citation type="submission" date="2020-03" db="EMBL/GenBank/DDBJ databases">
        <title>Vagococcus sp. nov., isolated from beetles.</title>
        <authorList>
            <person name="Hyun D.-W."/>
            <person name="Bae J.-W."/>
        </authorList>
    </citation>
    <scope>NUCLEOTIDE SEQUENCE [LARGE SCALE GENOMIC DNA]</scope>
    <source>
        <strain evidence="2 3">HDW17A</strain>
    </source>
</reference>
<dbReference type="AlphaFoldDB" id="A0A6G8ALJ7"/>
<dbReference type="RefSeq" id="WP_166006754.1">
    <property type="nucleotide sequence ID" value="NZ_CP049886.1"/>
</dbReference>
<evidence type="ECO:0000256" key="1">
    <source>
        <dbReference type="SAM" id="Phobius"/>
    </source>
</evidence>
<dbReference type="Proteomes" id="UP000500890">
    <property type="component" value="Chromosome"/>
</dbReference>
<keyword evidence="1" id="KW-0812">Transmembrane</keyword>
<proteinExistence type="predicted"/>
<keyword evidence="1" id="KW-1133">Transmembrane helix</keyword>
<keyword evidence="1" id="KW-0472">Membrane</keyword>